<proteinExistence type="predicted"/>
<name>A0A0L0EZB9_9EUKA</name>
<dbReference type="EMBL" id="KQ253322">
    <property type="protein sequence ID" value="KNC69787.1"/>
    <property type="molecule type" value="Genomic_DNA"/>
</dbReference>
<evidence type="ECO:0000313" key="1">
    <source>
        <dbReference type="EMBL" id="KNC69787.1"/>
    </source>
</evidence>
<reference evidence="1 2" key="1">
    <citation type="submission" date="2011-02" db="EMBL/GenBank/DDBJ databases">
        <title>The Genome Sequence of Sphaeroforma arctica JP610.</title>
        <authorList>
            <consortium name="The Broad Institute Genome Sequencing Platform"/>
            <person name="Russ C."/>
            <person name="Cuomo C."/>
            <person name="Young S.K."/>
            <person name="Zeng Q."/>
            <person name="Gargeya S."/>
            <person name="Alvarado L."/>
            <person name="Berlin A."/>
            <person name="Chapman S.B."/>
            <person name="Chen Z."/>
            <person name="Freedman E."/>
            <person name="Gellesch M."/>
            <person name="Goldberg J."/>
            <person name="Griggs A."/>
            <person name="Gujja S."/>
            <person name="Heilman E."/>
            <person name="Heiman D."/>
            <person name="Howarth C."/>
            <person name="Mehta T."/>
            <person name="Neiman D."/>
            <person name="Pearson M."/>
            <person name="Roberts A."/>
            <person name="Saif S."/>
            <person name="Shea T."/>
            <person name="Shenoy N."/>
            <person name="Sisk P."/>
            <person name="Stolte C."/>
            <person name="Sykes S."/>
            <person name="White J."/>
            <person name="Yandava C."/>
            <person name="Burger G."/>
            <person name="Gray M.W."/>
            <person name="Holland P.W.H."/>
            <person name="King N."/>
            <person name="Lang F.B.F."/>
            <person name="Roger A.J."/>
            <person name="Ruiz-Trillo I."/>
            <person name="Haas B."/>
            <person name="Nusbaum C."/>
            <person name="Birren B."/>
        </authorList>
    </citation>
    <scope>NUCLEOTIDE SEQUENCE [LARGE SCALE GENOMIC DNA]</scope>
    <source>
        <strain evidence="1 2">JP610</strain>
    </source>
</reference>
<feature type="non-terminal residue" evidence="1">
    <location>
        <position position="1"/>
    </location>
</feature>
<organism evidence="1 2">
    <name type="scientific">Sphaeroforma arctica JP610</name>
    <dbReference type="NCBI Taxonomy" id="667725"/>
    <lineage>
        <taxon>Eukaryota</taxon>
        <taxon>Ichthyosporea</taxon>
        <taxon>Ichthyophonida</taxon>
        <taxon>Sphaeroforma</taxon>
    </lineage>
</organism>
<keyword evidence="2" id="KW-1185">Reference proteome</keyword>
<accession>A0A0L0EZB9</accession>
<protein>
    <submittedName>
        <fullName evidence="1">Uncharacterized protein</fullName>
    </submittedName>
</protein>
<dbReference type="GeneID" id="25918201"/>
<gene>
    <name evidence="1" type="ORF">SARC_17697</name>
</gene>
<sequence>KTKNDTRPYYSTMKPLQFATMSFLDQQGVSYHFGAQAKTLSRGAGGVRLSREIASLLPNLPLDEGCGRYNWLDKECGRYNWLDIECGRYSKLDIECGR</sequence>
<dbReference type="OrthoDB" id="6512771at2759"/>
<dbReference type="Proteomes" id="UP000054560">
    <property type="component" value="Unassembled WGS sequence"/>
</dbReference>
<dbReference type="RefSeq" id="XP_014143689.1">
    <property type="nucleotide sequence ID" value="XM_014288214.1"/>
</dbReference>
<dbReference type="AlphaFoldDB" id="A0A0L0EZB9"/>
<evidence type="ECO:0000313" key="2">
    <source>
        <dbReference type="Proteomes" id="UP000054560"/>
    </source>
</evidence>